<keyword evidence="3" id="KW-1185">Reference proteome</keyword>
<reference evidence="2 3" key="1">
    <citation type="submission" date="2018-10" db="EMBL/GenBank/DDBJ databases">
        <title>Genomic Encyclopedia of Type Strains, Phase IV (KMG-IV): sequencing the most valuable type-strain genomes for metagenomic binning, comparative biology and taxonomic classification.</title>
        <authorList>
            <person name="Goeker M."/>
        </authorList>
    </citation>
    <scope>NUCLEOTIDE SEQUENCE [LARGE SCALE GENOMIC DNA]</scope>
    <source>
        <strain evidence="2 3">DSM 25080</strain>
    </source>
</reference>
<dbReference type="Proteomes" id="UP000267187">
    <property type="component" value="Unassembled WGS sequence"/>
</dbReference>
<dbReference type="PIRSF" id="PIRSF004923">
    <property type="entry name" value="RseC"/>
    <property type="match status" value="1"/>
</dbReference>
<feature type="transmembrane region" description="Helical" evidence="1">
    <location>
        <begin position="83"/>
        <end position="104"/>
    </location>
</feature>
<evidence type="ECO:0000256" key="1">
    <source>
        <dbReference type="SAM" id="Phobius"/>
    </source>
</evidence>
<dbReference type="PANTHER" id="PTHR35867:SF1">
    <property type="entry name" value="PROTEIN RSEC"/>
    <property type="match status" value="1"/>
</dbReference>
<proteinExistence type="predicted"/>
<dbReference type="InterPro" id="IPR026268">
    <property type="entry name" value="RseC"/>
</dbReference>
<accession>A0A3M0AAA6</accession>
<dbReference type="AlphaFoldDB" id="A0A3M0AAA6"/>
<evidence type="ECO:0000313" key="3">
    <source>
        <dbReference type="Proteomes" id="UP000267187"/>
    </source>
</evidence>
<dbReference type="InterPro" id="IPR007359">
    <property type="entry name" value="SigmaE_reg_RseC_MucC"/>
</dbReference>
<evidence type="ECO:0000313" key="2">
    <source>
        <dbReference type="EMBL" id="RMA79325.1"/>
    </source>
</evidence>
<keyword evidence="1" id="KW-0812">Transmembrane</keyword>
<dbReference type="OrthoDB" id="9795854at2"/>
<feature type="transmembrane region" description="Helical" evidence="1">
    <location>
        <begin position="110"/>
        <end position="127"/>
    </location>
</feature>
<gene>
    <name evidence="2" type="ORF">DFR27_1765</name>
</gene>
<sequence length="151" mass="16172">MIIEQAEVTEVDDLGAWVLTIRQSACDACSARAVCGQRLLNKATSETTQIHALFDPNQPKLHLNVGDSVEIGVPREVVALGSLWLYLVPVLALVLGAVLGAELFNPDLGSFAGALVGLATAGCWLYRRARRDQCNPKLHPIILSSAIITKA</sequence>
<dbReference type="PANTHER" id="PTHR35867">
    <property type="entry name" value="PROTEIN RSEC"/>
    <property type="match status" value="1"/>
</dbReference>
<keyword evidence="1" id="KW-0472">Membrane</keyword>
<protein>
    <submittedName>
        <fullName evidence="2">RseC/MucC-like positive regulator of sigma(E)</fullName>
    </submittedName>
</protein>
<dbReference type="EMBL" id="REFJ01000004">
    <property type="protein sequence ID" value="RMA79325.1"/>
    <property type="molecule type" value="Genomic_DNA"/>
</dbReference>
<keyword evidence="1" id="KW-1133">Transmembrane helix</keyword>
<dbReference type="RefSeq" id="WP_121877085.1">
    <property type="nucleotide sequence ID" value="NZ_REFJ01000004.1"/>
</dbReference>
<name>A0A3M0AAA6_9GAMM</name>
<organism evidence="2 3">
    <name type="scientific">Umboniibacter marinipuniceus</name>
    <dbReference type="NCBI Taxonomy" id="569599"/>
    <lineage>
        <taxon>Bacteria</taxon>
        <taxon>Pseudomonadati</taxon>
        <taxon>Pseudomonadota</taxon>
        <taxon>Gammaproteobacteria</taxon>
        <taxon>Cellvibrionales</taxon>
        <taxon>Cellvibrionaceae</taxon>
        <taxon>Umboniibacter</taxon>
    </lineage>
</organism>
<comment type="caution">
    <text evidence="2">The sequence shown here is derived from an EMBL/GenBank/DDBJ whole genome shotgun (WGS) entry which is preliminary data.</text>
</comment>
<dbReference type="Pfam" id="PF04246">
    <property type="entry name" value="RseC_MucC"/>
    <property type="match status" value="1"/>
</dbReference>